<comment type="caution">
    <text evidence="10">The sequence shown here is derived from an EMBL/GenBank/DDBJ whole genome shotgun (WGS) entry which is preliminary data.</text>
</comment>
<feature type="transmembrane region" description="Helical" evidence="8">
    <location>
        <begin position="172"/>
        <end position="194"/>
    </location>
</feature>
<dbReference type="Pfam" id="PF00482">
    <property type="entry name" value="T2SSF"/>
    <property type="match status" value="2"/>
</dbReference>
<protein>
    <submittedName>
        <fullName evidence="10">Type II secretion system protein F</fullName>
    </submittedName>
</protein>
<keyword evidence="3" id="KW-1003">Cell membrane</keyword>
<evidence type="ECO:0000256" key="6">
    <source>
        <dbReference type="ARBA" id="ARBA00022989"/>
    </source>
</evidence>
<dbReference type="GO" id="GO:0005886">
    <property type="term" value="C:plasma membrane"/>
    <property type="evidence" value="ECO:0007669"/>
    <property type="project" value="UniProtKB-SubCell"/>
</dbReference>
<sequence>MEKWYFYKAKDGQGADVSGTVTGSNRREAARVLQAQNLIVLEIREKKKWDELFNKEFNIRVRSVTGSDFSRFCRQFHIMLNAGIPILTCLELIGGETPNPGFSRDIFGVRQRIQSGENLSQAMVAFPKSFPSLFIFMVEAGETSGHLNEILLKMAEHYDTEEKNRRQLQQTLFYPMVLSMVFVLVLIFLITMVLPTFADMFTVMNAELPGPTRFLMGLSHSLSVRWPIILLSLMGLAGGFAFFCEIDTVAKLRDRLKIRIPLVGVLNHKVCLARMATILGMFLESGIDLLVALSRLEGVADNRYIKTELSQLRNKVTNGVSLSQGMAESDVFPRLFCQLVATGEASGSLPEVLDTLNRIYADEVRSRIQLLHTSLEPLILLVFGGLVLFILAAIMLPVFDIYSAYSSM</sequence>
<feature type="domain" description="Type II secretion system protein GspF" evidence="9">
    <location>
        <begin position="277"/>
        <end position="397"/>
    </location>
</feature>
<dbReference type="PRINTS" id="PR00812">
    <property type="entry name" value="BCTERIALGSPF"/>
</dbReference>
<accession>A0A1F2PH74</accession>
<organism evidence="10 11">
    <name type="scientific">Acetobacterium wieringae</name>
    <dbReference type="NCBI Taxonomy" id="52694"/>
    <lineage>
        <taxon>Bacteria</taxon>
        <taxon>Bacillati</taxon>
        <taxon>Bacillota</taxon>
        <taxon>Clostridia</taxon>
        <taxon>Eubacteriales</taxon>
        <taxon>Eubacteriaceae</taxon>
        <taxon>Acetobacterium</taxon>
    </lineage>
</organism>
<name>A0A1F2PH74_9FIRM</name>
<evidence type="ECO:0000256" key="4">
    <source>
        <dbReference type="ARBA" id="ARBA00022519"/>
    </source>
</evidence>
<keyword evidence="7 8" id="KW-0472">Membrane</keyword>
<evidence type="ECO:0000256" key="7">
    <source>
        <dbReference type="ARBA" id="ARBA00023136"/>
    </source>
</evidence>
<dbReference type="PANTHER" id="PTHR30012">
    <property type="entry name" value="GENERAL SECRETION PATHWAY PROTEIN"/>
    <property type="match status" value="1"/>
</dbReference>
<comment type="subcellular location">
    <subcellularLocation>
        <location evidence="1">Cell inner membrane</location>
        <topology evidence="1">Multi-pass membrane protein</topology>
    </subcellularLocation>
</comment>
<keyword evidence="6 8" id="KW-1133">Transmembrane helix</keyword>
<evidence type="ECO:0000256" key="2">
    <source>
        <dbReference type="ARBA" id="ARBA00005745"/>
    </source>
</evidence>
<dbReference type="AlphaFoldDB" id="A0A1F2PH74"/>
<evidence type="ECO:0000256" key="5">
    <source>
        <dbReference type="ARBA" id="ARBA00022692"/>
    </source>
</evidence>
<keyword evidence="5 8" id="KW-0812">Transmembrane</keyword>
<comment type="similarity">
    <text evidence="2">Belongs to the GSP F family.</text>
</comment>
<feature type="transmembrane region" description="Helical" evidence="8">
    <location>
        <begin position="226"/>
        <end position="250"/>
    </location>
</feature>
<dbReference type="InterPro" id="IPR018076">
    <property type="entry name" value="T2SS_GspF_dom"/>
</dbReference>
<dbReference type="Gene3D" id="1.20.81.30">
    <property type="entry name" value="Type II secretion system (T2SS), domain F"/>
    <property type="match status" value="2"/>
</dbReference>
<reference evidence="10 11" key="1">
    <citation type="submission" date="2015-09" db="EMBL/GenBank/DDBJ databases">
        <title>Genome sequence of Acetobacterium wieringae DSM 1911.</title>
        <authorList>
            <person name="Poehlein A."/>
            <person name="Bengelsdorf F.R."/>
            <person name="Schiel-Bengelsdorf B."/>
            <person name="Duerre P."/>
            <person name="Daniel R."/>
        </authorList>
    </citation>
    <scope>NUCLEOTIDE SEQUENCE [LARGE SCALE GENOMIC DNA]</scope>
    <source>
        <strain evidence="10 11">DSM 1911</strain>
    </source>
</reference>
<gene>
    <name evidence="10" type="primary">epsF_1</name>
    <name evidence="10" type="ORF">ACWI_22810</name>
</gene>
<proteinExistence type="inferred from homology"/>
<dbReference type="EMBL" id="LKEU01000033">
    <property type="protein sequence ID" value="OFV70076.1"/>
    <property type="molecule type" value="Genomic_DNA"/>
</dbReference>
<evidence type="ECO:0000256" key="3">
    <source>
        <dbReference type="ARBA" id="ARBA00022475"/>
    </source>
</evidence>
<feature type="domain" description="Type II secretion system protein GspF" evidence="9">
    <location>
        <begin position="72"/>
        <end position="195"/>
    </location>
</feature>
<dbReference type="OrthoDB" id="9805682at2"/>
<dbReference type="InterPro" id="IPR003004">
    <property type="entry name" value="GspF/PilC"/>
</dbReference>
<evidence type="ECO:0000313" key="11">
    <source>
        <dbReference type="Proteomes" id="UP000176244"/>
    </source>
</evidence>
<keyword evidence="4" id="KW-0997">Cell inner membrane</keyword>
<feature type="transmembrane region" description="Helical" evidence="8">
    <location>
        <begin position="378"/>
        <end position="399"/>
    </location>
</feature>
<dbReference type="STRING" id="52694.ACWI_22810"/>
<dbReference type="Proteomes" id="UP000176244">
    <property type="component" value="Unassembled WGS sequence"/>
</dbReference>
<dbReference type="InterPro" id="IPR042094">
    <property type="entry name" value="T2SS_GspF_sf"/>
</dbReference>
<evidence type="ECO:0000259" key="9">
    <source>
        <dbReference type="Pfam" id="PF00482"/>
    </source>
</evidence>
<dbReference type="RefSeq" id="WP_070371566.1">
    <property type="nucleotide sequence ID" value="NZ_JBCFAW010000004.1"/>
</dbReference>
<evidence type="ECO:0000313" key="10">
    <source>
        <dbReference type="EMBL" id="OFV70076.1"/>
    </source>
</evidence>
<dbReference type="PANTHER" id="PTHR30012:SF0">
    <property type="entry name" value="TYPE II SECRETION SYSTEM PROTEIN F-RELATED"/>
    <property type="match status" value="1"/>
</dbReference>
<evidence type="ECO:0000256" key="8">
    <source>
        <dbReference type="SAM" id="Phobius"/>
    </source>
</evidence>
<evidence type="ECO:0000256" key="1">
    <source>
        <dbReference type="ARBA" id="ARBA00004429"/>
    </source>
</evidence>
<dbReference type="FunFam" id="1.20.81.30:FF:000001">
    <property type="entry name" value="Type II secretion system protein F"/>
    <property type="match status" value="1"/>
</dbReference>